<gene>
    <name evidence="1" type="ORF">OWV82_004255</name>
</gene>
<reference evidence="1 2" key="1">
    <citation type="journal article" date="2023" name="Science">
        <title>Complex scaffold remodeling in plant triterpene biosynthesis.</title>
        <authorList>
            <person name="De La Pena R."/>
            <person name="Hodgson H."/>
            <person name="Liu J.C."/>
            <person name="Stephenson M.J."/>
            <person name="Martin A.C."/>
            <person name="Owen C."/>
            <person name="Harkess A."/>
            <person name="Leebens-Mack J."/>
            <person name="Jimenez L.E."/>
            <person name="Osbourn A."/>
            <person name="Sattely E.S."/>
        </authorList>
    </citation>
    <scope>NUCLEOTIDE SEQUENCE [LARGE SCALE GENOMIC DNA]</scope>
    <source>
        <strain evidence="2">cv. JPN11</strain>
        <tissue evidence="1">Leaf</tissue>
    </source>
</reference>
<name>A0ACC1YNV1_MELAZ</name>
<evidence type="ECO:0000313" key="1">
    <source>
        <dbReference type="EMBL" id="KAJ4725375.1"/>
    </source>
</evidence>
<sequence>MGKRKDRVLAAMSNAGRRVKLDLSAEPSGDLGGSSVHDDVGEDTESKERAGLPNSPSSSGQQQQNPLLLLGQYSDDEMDEQSDDRLKGADAENSSVDNESLVKVPSGEKSEDKDVNTGKDLAALEVKQLEEGYVISPNDFHNPEVIVSTESDATALVHLHTEMSLSGQTSATGSSAIQVIGDVTLGWKMVLHEESNQYYYWNIETGETSWEVPHFLAQTTQLTDDQQTTIIENTQSTAVATNESNSSMGVALDYYSTAPVVDGAMDANVISQSKDAYECAAQINETVEGSKSEVLKNENGTAGVSQIELSSTVGASDDVSSDRSLIDPGMYIQGSMTNEENTMSALCSSLVKRSEELLQKLKSFEGSKGHLQGHDWTSKYVLEVEIRLSDFKSLVAYGSSLLPFWLHSERQLKRLEGAIDEEIYQIAKSQVDEVMGIHISPGRGEDKSLEIGQESQAVGIQNDATLSTSIISKVSPTTSSLTGIEKDLCKEDSFRIAVDAENPASGSPTRHLVSGSVDGEQVNGTVHPDEFISHPGYHAEEDVDMDVDMEVEEPIPAESTSIGDPSSAKDFAPQEQPVQPNPPADHPSLPSEAALIIPPPPDDEWIPPPPPDNEQVPPPPPDNEQVPPPPPDDPPEPSYPPTTSYMKNAQPLPYTDQYNLPYPDSSFTYYGHAVTEIPSNFYGHADGSQIDAAHASIYYGAVPNTYDGTASVMVNPVVPVAYYRLQDGTVPVASSIESFQNHSQSGHGSGTTPACNQVGSVDPLAEAGTKIKDDVSAGGGGTDVGSMGVPSTSATIQAPAIVSEKENISSLSITAVGSSAAAATTLSTSKVQSKVRTKKRTVAVAPSLRSNKKVSSLVDKWKAAKEELNENEEDEPENAYEILEKKRQREIEEWYAQQIASGEAKDNANFQPLGGDWREKVKRRRAQKAKEAAETPSEVQTDGNRQQQPDLEDISRDLPSSWKAYWDETSKQVYYGNTITAKTTWTRPKK</sequence>
<dbReference type="Proteomes" id="UP001164539">
    <property type="component" value="Chromosome 2"/>
</dbReference>
<protein>
    <submittedName>
        <fullName evidence="1">WW domain-containing protein, putative isoform 4</fullName>
    </submittedName>
</protein>
<keyword evidence="2" id="KW-1185">Reference proteome</keyword>
<dbReference type="EMBL" id="CM051395">
    <property type="protein sequence ID" value="KAJ4725375.1"/>
    <property type="molecule type" value="Genomic_DNA"/>
</dbReference>
<comment type="caution">
    <text evidence="1">The sequence shown here is derived from an EMBL/GenBank/DDBJ whole genome shotgun (WGS) entry which is preliminary data.</text>
</comment>
<accession>A0ACC1YNV1</accession>
<evidence type="ECO:0000313" key="2">
    <source>
        <dbReference type="Proteomes" id="UP001164539"/>
    </source>
</evidence>
<organism evidence="1 2">
    <name type="scientific">Melia azedarach</name>
    <name type="common">Chinaberry tree</name>
    <dbReference type="NCBI Taxonomy" id="155640"/>
    <lineage>
        <taxon>Eukaryota</taxon>
        <taxon>Viridiplantae</taxon>
        <taxon>Streptophyta</taxon>
        <taxon>Embryophyta</taxon>
        <taxon>Tracheophyta</taxon>
        <taxon>Spermatophyta</taxon>
        <taxon>Magnoliopsida</taxon>
        <taxon>eudicotyledons</taxon>
        <taxon>Gunneridae</taxon>
        <taxon>Pentapetalae</taxon>
        <taxon>rosids</taxon>
        <taxon>malvids</taxon>
        <taxon>Sapindales</taxon>
        <taxon>Meliaceae</taxon>
        <taxon>Melia</taxon>
    </lineage>
</organism>
<proteinExistence type="predicted"/>